<proteinExistence type="inferred from homology"/>
<keyword evidence="6" id="KW-0255">Endonuclease</keyword>
<sequence>MAPMMEITFLGTASANPTPKKAASSIVLRYENDLWMFDCGEGTQIQLMKSSLKAGKVNRIFITHLHGDHLYGISGLMCTIGQTNQRDAPILIYGPLGLAKYLRVTLGLSRANLAYRFKVIELVPTVDMRGEEDDMCNFEEDDHLKLHPCEDEGERIEAKMVNGVPRWPIFEGPLTVTAGKLEHRIASFAFIIQEQTIPGNLNVYKLRSFGIEPGPVCKLLRNGNTVSSPSGQQITLKDVLGDDQPGRKVVICGDSMNSSHISYLAQNADVYIHEATLENELKDQAIERGHSTPEMAAEFALQANAKLLYLTHFSQRYTESRSQQEKTIYSLLEQAKLTFGPNCAVAEDLQTYSVKQQSSRTALS</sequence>
<dbReference type="SUPFAM" id="SSF56281">
    <property type="entry name" value="Metallo-hydrolase/oxidoreductase"/>
    <property type="match status" value="1"/>
</dbReference>
<organism evidence="9 10">
    <name type="scientific">Bugula neritina</name>
    <name type="common">Brown bryozoan</name>
    <name type="synonym">Sertularia neritina</name>
    <dbReference type="NCBI Taxonomy" id="10212"/>
    <lineage>
        <taxon>Eukaryota</taxon>
        <taxon>Metazoa</taxon>
        <taxon>Spiralia</taxon>
        <taxon>Lophotrochozoa</taxon>
        <taxon>Bryozoa</taxon>
        <taxon>Gymnolaemata</taxon>
        <taxon>Cheilostomatida</taxon>
        <taxon>Flustrina</taxon>
        <taxon>Buguloidea</taxon>
        <taxon>Bugulidae</taxon>
        <taxon>Bugula</taxon>
    </lineage>
</organism>
<dbReference type="Proteomes" id="UP000593567">
    <property type="component" value="Unassembled WGS sequence"/>
</dbReference>
<keyword evidence="4" id="KW-0540">Nuclease</keyword>
<evidence type="ECO:0000313" key="9">
    <source>
        <dbReference type="EMBL" id="KAF6020688.1"/>
    </source>
</evidence>
<comment type="caution">
    <text evidence="9">The sequence shown here is derived from an EMBL/GenBank/DDBJ whole genome shotgun (WGS) entry which is preliminary data.</text>
</comment>
<evidence type="ECO:0000256" key="6">
    <source>
        <dbReference type="ARBA" id="ARBA00022759"/>
    </source>
</evidence>
<dbReference type="Gene3D" id="3.60.15.10">
    <property type="entry name" value="Ribonuclease Z/Hydroxyacylglutathione hydrolase-like"/>
    <property type="match status" value="1"/>
</dbReference>
<dbReference type="InterPro" id="IPR013471">
    <property type="entry name" value="RNase_Z/BN"/>
</dbReference>
<dbReference type="InterPro" id="IPR036866">
    <property type="entry name" value="RibonucZ/Hydroxyglut_hydro"/>
</dbReference>
<keyword evidence="3" id="KW-0819">tRNA processing</keyword>
<dbReference type="PANTHER" id="PTHR46018:SF2">
    <property type="entry name" value="ZINC PHOSPHODIESTERASE ELAC PROTEIN 1"/>
    <property type="match status" value="1"/>
</dbReference>
<dbReference type="NCBIfam" id="NF000801">
    <property type="entry name" value="PRK00055.1-3"/>
    <property type="match status" value="1"/>
</dbReference>
<dbReference type="Pfam" id="PF23023">
    <property type="entry name" value="Anti-Pycsar_Apyc1"/>
    <property type="match status" value="1"/>
</dbReference>
<dbReference type="PANTHER" id="PTHR46018">
    <property type="entry name" value="ZINC PHOSPHODIESTERASE ELAC PROTEIN 1"/>
    <property type="match status" value="1"/>
</dbReference>
<evidence type="ECO:0000313" key="10">
    <source>
        <dbReference type="Proteomes" id="UP000593567"/>
    </source>
</evidence>
<dbReference type="GO" id="GO:0005634">
    <property type="term" value="C:nucleus"/>
    <property type="evidence" value="ECO:0007669"/>
    <property type="project" value="TreeGrafter"/>
</dbReference>
<comment type="subunit">
    <text evidence="2">Homodimer.</text>
</comment>
<accession>A0A7J7J5I5</accession>
<dbReference type="OrthoDB" id="527344at2759"/>
<dbReference type="HAMAP" id="MF_01818">
    <property type="entry name" value="RNase_Z_BN"/>
    <property type="match status" value="1"/>
</dbReference>
<evidence type="ECO:0000256" key="4">
    <source>
        <dbReference type="ARBA" id="ARBA00022722"/>
    </source>
</evidence>
<reference evidence="9" key="1">
    <citation type="submission" date="2020-06" db="EMBL/GenBank/DDBJ databases">
        <title>Draft genome of Bugula neritina, a colonial animal packing powerful symbionts and potential medicines.</title>
        <authorList>
            <person name="Rayko M."/>
        </authorList>
    </citation>
    <scope>NUCLEOTIDE SEQUENCE [LARGE SCALE GENOMIC DNA]</scope>
    <source>
        <strain evidence="9">Kwan_BN1</strain>
    </source>
</reference>
<evidence type="ECO:0000256" key="5">
    <source>
        <dbReference type="ARBA" id="ARBA00022723"/>
    </source>
</evidence>
<evidence type="ECO:0000256" key="2">
    <source>
        <dbReference type="ARBA" id="ARBA00011738"/>
    </source>
</evidence>
<keyword evidence="10" id="KW-1185">Reference proteome</keyword>
<dbReference type="AlphaFoldDB" id="A0A7J7J5I5"/>
<evidence type="ECO:0000256" key="3">
    <source>
        <dbReference type="ARBA" id="ARBA00022694"/>
    </source>
</evidence>
<keyword evidence="7" id="KW-0378">Hydrolase</keyword>
<comment type="cofactor">
    <cofactor evidence="1">
        <name>Zn(2+)</name>
        <dbReference type="ChEBI" id="CHEBI:29105"/>
    </cofactor>
</comment>
<protein>
    <submittedName>
        <fullName evidence="9">ELAC1</fullName>
    </submittedName>
</protein>
<dbReference type="CDD" id="cd07717">
    <property type="entry name" value="RNaseZ_ZiPD-like_MBL-fold"/>
    <property type="match status" value="1"/>
</dbReference>
<name>A0A7J7J5I5_BUGNE</name>
<dbReference type="GO" id="GO:0042781">
    <property type="term" value="F:3'-tRNA processing endoribonuclease activity"/>
    <property type="evidence" value="ECO:0007669"/>
    <property type="project" value="TreeGrafter"/>
</dbReference>
<evidence type="ECO:0000256" key="7">
    <source>
        <dbReference type="ARBA" id="ARBA00022801"/>
    </source>
</evidence>
<keyword evidence="8" id="KW-0862">Zinc</keyword>
<dbReference type="EMBL" id="VXIV02003152">
    <property type="protein sequence ID" value="KAF6020688.1"/>
    <property type="molecule type" value="Genomic_DNA"/>
</dbReference>
<keyword evidence="5" id="KW-0479">Metal-binding</keyword>
<evidence type="ECO:0000256" key="8">
    <source>
        <dbReference type="ARBA" id="ARBA00022833"/>
    </source>
</evidence>
<dbReference type="GO" id="GO:0046872">
    <property type="term" value="F:metal ion binding"/>
    <property type="evidence" value="ECO:0007669"/>
    <property type="project" value="UniProtKB-KW"/>
</dbReference>
<evidence type="ECO:0000256" key="1">
    <source>
        <dbReference type="ARBA" id="ARBA00001947"/>
    </source>
</evidence>
<gene>
    <name evidence="9" type="ORF">EB796_021008</name>
</gene>